<evidence type="ECO:0000256" key="3">
    <source>
        <dbReference type="ARBA" id="ARBA00022738"/>
    </source>
</evidence>
<dbReference type="GO" id="GO:0012505">
    <property type="term" value="C:endomembrane system"/>
    <property type="evidence" value="ECO:0007669"/>
    <property type="project" value="UniProtKB-SubCell"/>
</dbReference>
<evidence type="ECO:0000256" key="6">
    <source>
        <dbReference type="PROSITE-ProRule" id="PRU00775"/>
    </source>
</evidence>
<accession>A0A6M8B669</accession>
<evidence type="ECO:0000259" key="7">
    <source>
        <dbReference type="PROSITE" id="PS51445"/>
    </source>
</evidence>
<dbReference type="Pfam" id="PF00427">
    <property type="entry name" value="PBS_linker_poly"/>
    <property type="match status" value="1"/>
</dbReference>
<dbReference type="Proteomes" id="UP000505210">
    <property type="component" value="Chromosome"/>
</dbReference>
<dbReference type="GO" id="GO:0015979">
    <property type="term" value="P:photosynthesis"/>
    <property type="evidence" value="ECO:0007669"/>
    <property type="project" value="InterPro"/>
</dbReference>
<evidence type="ECO:0000256" key="4">
    <source>
        <dbReference type="ARBA" id="ARBA00023078"/>
    </source>
</evidence>
<proteinExistence type="inferred from homology"/>
<comment type="subcellular location">
    <subcellularLocation>
        <location evidence="1">Endomembrane system</location>
    </subcellularLocation>
</comment>
<sequence>MQHTPISIHPNSSQTEREAALQQIYRQVLERQPYSYERRILGRLEKDFLANRIGVRRFLRELGQSEVYLNAFYFNTSNYKFIERCLKHFLGRALLNHEEMQHYGNVLARQGAAGLISTLLDSEEYRKAFGGFTIPHARAQSCYESPKAYLETHVLNQEYAGRRGNAVPTLIWHELGLNCDTGVCRHPEADEALEPPLPGIADHLPDSFLALLRGDNQELDTATVRELVASLSPQQRKALQRAILS</sequence>
<dbReference type="InterPro" id="IPR038255">
    <property type="entry name" value="PBS_linker_sf"/>
</dbReference>
<keyword evidence="5" id="KW-0472">Membrane</keyword>
<dbReference type="RefSeq" id="WP_172355304.1">
    <property type="nucleotide sequence ID" value="NZ_CP053661.1"/>
</dbReference>
<keyword evidence="3 6" id="KW-0605">Phycobilisome</keyword>
<name>A0A6M8B669_9CYAN</name>
<evidence type="ECO:0000256" key="2">
    <source>
        <dbReference type="ARBA" id="ARBA00022549"/>
    </source>
</evidence>
<evidence type="ECO:0000256" key="5">
    <source>
        <dbReference type="ARBA" id="ARBA00023136"/>
    </source>
</evidence>
<dbReference type="PROSITE" id="PS51445">
    <property type="entry name" value="PBS_LINKER"/>
    <property type="match status" value="1"/>
</dbReference>
<protein>
    <submittedName>
        <fullName evidence="8">Phycobilisome rod-core linker polypeptide</fullName>
    </submittedName>
</protein>
<dbReference type="AlphaFoldDB" id="A0A6M8B669"/>
<dbReference type="InterPro" id="IPR001297">
    <property type="entry name" value="PBS_linker_dom"/>
</dbReference>
<comment type="similarity">
    <text evidence="6">Belongs to the phycobilisome linker protein family.</text>
</comment>
<evidence type="ECO:0000256" key="1">
    <source>
        <dbReference type="ARBA" id="ARBA00004308"/>
    </source>
</evidence>
<keyword evidence="4" id="KW-0793">Thylakoid</keyword>
<keyword evidence="2" id="KW-0042">Antenna complex</keyword>
<evidence type="ECO:0000313" key="9">
    <source>
        <dbReference type="Proteomes" id="UP000505210"/>
    </source>
</evidence>
<dbReference type="PANTHER" id="PTHR34011">
    <property type="entry name" value="PHYCOBILISOME 32.1 KDA LINKER POLYPEPTIDE, PHYCOCYANIN-ASSOCIATED, ROD 2-RELATED"/>
    <property type="match status" value="1"/>
</dbReference>
<dbReference type="GO" id="GO:0030089">
    <property type="term" value="C:phycobilisome"/>
    <property type="evidence" value="ECO:0007669"/>
    <property type="project" value="UniProtKB-UniRule"/>
</dbReference>
<organism evidence="8 9">
    <name type="scientific">Thermoleptolyngbya sichuanensis A183</name>
    <dbReference type="NCBI Taxonomy" id="2737172"/>
    <lineage>
        <taxon>Bacteria</taxon>
        <taxon>Bacillati</taxon>
        <taxon>Cyanobacteriota</taxon>
        <taxon>Cyanophyceae</taxon>
        <taxon>Oculatellales</taxon>
        <taxon>Oculatellaceae</taxon>
        <taxon>Thermoleptolyngbya</taxon>
        <taxon>Thermoleptolyngbya sichuanensis</taxon>
    </lineage>
</organism>
<keyword evidence="9" id="KW-1185">Reference proteome</keyword>
<dbReference type="EMBL" id="CP053661">
    <property type="protein sequence ID" value="QKD82474.1"/>
    <property type="molecule type" value="Genomic_DNA"/>
</dbReference>
<dbReference type="Gene3D" id="1.10.3130.20">
    <property type="entry name" value="Phycobilisome linker domain"/>
    <property type="match status" value="1"/>
</dbReference>
<gene>
    <name evidence="8" type="ORF">HPC62_10045</name>
</gene>
<evidence type="ECO:0000313" key="8">
    <source>
        <dbReference type="EMBL" id="QKD82474.1"/>
    </source>
</evidence>
<feature type="domain" description="PBS-linker" evidence="7">
    <location>
        <begin position="1"/>
        <end position="170"/>
    </location>
</feature>
<reference evidence="8 9" key="1">
    <citation type="submission" date="2020-05" db="EMBL/GenBank/DDBJ databases">
        <title>Complete genome sequence of of a novel Thermoleptolyngbya strain isolated from hot springs of Ganzi, Sichuan China.</title>
        <authorList>
            <person name="Tang J."/>
            <person name="Daroch M."/>
            <person name="Li L."/>
            <person name="Waleron K."/>
            <person name="Waleron M."/>
            <person name="Waleron M."/>
        </authorList>
    </citation>
    <scope>NUCLEOTIDE SEQUENCE [LARGE SCALE GENOMIC DNA]</scope>
    <source>
        <strain evidence="8 9">PKUAC-SCTA183</strain>
    </source>
</reference>
<dbReference type="KEGG" id="theu:HPC62_10045"/>